<feature type="domain" description="SusD-like N-terminal" evidence="7">
    <location>
        <begin position="92"/>
        <end position="228"/>
    </location>
</feature>
<comment type="caution">
    <text evidence="8">The sequence shown here is derived from an EMBL/GenBank/DDBJ whole genome shotgun (WGS) entry which is preliminary data.</text>
</comment>
<gene>
    <name evidence="8" type="ORF">ESB13_13660</name>
</gene>
<keyword evidence="3" id="KW-0732">Signal</keyword>
<organism evidence="8 9">
    <name type="scientific">Filimonas effusa</name>
    <dbReference type="NCBI Taxonomy" id="2508721"/>
    <lineage>
        <taxon>Bacteria</taxon>
        <taxon>Pseudomonadati</taxon>
        <taxon>Bacteroidota</taxon>
        <taxon>Chitinophagia</taxon>
        <taxon>Chitinophagales</taxon>
        <taxon>Chitinophagaceae</taxon>
        <taxon>Filimonas</taxon>
    </lineage>
</organism>
<evidence type="ECO:0000313" key="8">
    <source>
        <dbReference type="EMBL" id="RXK83160.1"/>
    </source>
</evidence>
<comment type="subcellular location">
    <subcellularLocation>
        <location evidence="1">Cell outer membrane</location>
    </subcellularLocation>
</comment>
<dbReference type="SUPFAM" id="SSF48452">
    <property type="entry name" value="TPR-like"/>
    <property type="match status" value="1"/>
</dbReference>
<dbReference type="Gene3D" id="1.25.40.390">
    <property type="match status" value="2"/>
</dbReference>
<reference evidence="8 9" key="1">
    <citation type="submission" date="2019-01" db="EMBL/GenBank/DDBJ databases">
        <title>Filimonas sp. strain TTM-71.</title>
        <authorList>
            <person name="Chen W.-M."/>
        </authorList>
    </citation>
    <scope>NUCLEOTIDE SEQUENCE [LARGE SCALE GENOMIC DNA]</scope>
    <source>
        <strain evidence="8 9">TTM-71</strain>
    </source>
</reference>
<evidence type="ECO:0000256" key="2">
    <source>
        <dbReference type="ARBA" id="ARBA00006275"/>
    </source>
</evidence>
<dbReference type="RefSeq" id="WP_129004188.1">
    <property type="nucleotide sequence ID" value="NZ_SDHZ01000002.1"/>
</dbReference>
<dbReference type="OrthoDB" id="697229at2"/>
<name>A0A4Q1D415_9BACT</name>
<evidence type="ECO:0000259" key="6">
    <source>
        <dbReference type="Pfam" id="PF07980"/>
    </source>
</evidence>
<evidence type="ECO:0000256" key="1">
    <source>
        <dbReference type="ARBA" id="ARBA00004442"/>
    </source>
</evidence>
<dbReference type="PROSITE" id="PS51257">
    <property type="entry name" value="PROKAR_LIPOPROTEIN"/>
    <property type="match status" value="1"/>
</dbReference>
<keyword evidence="5" id="KW-0998">Cell outer membrane</keyword>
<dbReference type="Pfam" id="PF07980">
    <property type="entry name" value="SusD_RagB"/>
    <property type="match status" value="1"/>
</dbReference>
<proteinExistence type="inferred from homology"/>
<protein>
    <submittedName>
        <fullName evidence="8">RagB/SusD family nutrient uptake outer membrane protein</fullName>
    </submittedName>
</protein>
<dbReference type="EMBL" id="SDHZ01000002">
    <property type="protein sequence ID" value="RXK83160.1"/>
    <property type="molecule type" value="Genomic_DNA"/>
</dbReference>
<dbReference type="AlphaFoldDB" id="A0A4Q1D415"/>
<comment type="similarity">
    <text evidence="2">Belongs to the SusD family.</text>
</comment>
<keyword evidence="4" id="KW-0472">Membrane</keyword>
<keyword evidence="9" id="KW-1185">Reference proteome</keyword>
<dbReference type="Pfam" id="PF14322">
    <property type="entry name" value="SusD-like_3"/>
    <property type="match status" value="1"/>
</dbReference>
<dbReference type="InterPro" id="IPR011990">
    <property type="entry name" value="TPR-like_helical_dom_sf"/>
</dbReference>
<dbReference type="Proteomes" id="UP000290545">
    <property type="component" value="Unassembled WGS sequence"/>
</dbReference>
<evidence type="ECO:0000313" key="9">
    <source>
        <dbReference type="Proteomes" id="UP000290545"/>
    </source>
</evidence>
<evidence type="ECO:0000256" key="5">
    <source>
        <dbReference type="ARBA" id="ARBA00023237"/>
    </source>
</evidence>
<feature type="domain" description="RagB/SusD" evidence="6">
    <location>
        <begin position="337"/>
        <end position="456"/>
    </location>
</feature>
<dbReference type="InterPro" id="IPR033985">
    <property type="entry name" value="SusD-like_N"/>
</dbReference>
<accession>A0A4Q1D415</accession>
<dbReference type="InterPro" id="IPR012944">
    <property type="entry name" value="SusD_RagB_dom"/>
</dbReference>
<dbReference type="GO" id="GO:0009279">
    <property type="term" value="C:cell outer membrane"/>
    <property type="evidence" value="ECO:0007669"/>
    <property type="project" value="UniProtKB-SubCell"/>
</dbReference>
<sequence>MKQHKYSFIYIVLCGLVLTGCDKYLDVQPKGKTTLTTVTNYDQWLNDPSLNNGFGAPTGTAGYLGDNVDVPSITNPPIQPAELLYTWAPQFSSDLNVAPLFWAEHYTKINQYNTVLLGIDDATGGTNAQKRSLKAEALLGRALEYFYLVNLYGKPYDSTTAATDLAVPFVTSNEVVQVVPPRTTVAALTSQIIEDINTAIPDLPLDNSSNRLRASRAAGYSLLARIYLYARNYRDARKNAELALENTRAVMLDFNEAAPASPLLSIRGDVIYGRMVLGYITPTLDFMRSFATNDLRVRALYRSTDSYTFTTRGATIYIPQLVTLNYQYMNTGTSVQEMKLIIAECAARNNELTVALQQLDELRKNRIAKATYAAFQSASQEEVFQEVMKERNHELPFNGLRWFDMRRLDKENRMGPVNRYNAQGAVVATLQPHSDRYTLQIPVQVLVYNPDMQQNP</sequence>
<evidence type="ECO:0000256" key="4">
    <source>
        <dbReference type="ARBA" id="ARBA00023136"/>
    </source>
</evidence>
<evidence type="ECO:0000259" key="7">
    <source>
        <dbReference type="Pfam" id="PF14322"/>
    </source>
</evidence>
<evidence type="ECO:0000256" key="3">
    <source>
        <dbReference type="ARBA" id="ARBA00022729"/>
    </source>
</evidence>